<accession>A0A9P7VX67</accession>
<dbReference type="OrthoDB" id="10494405at2759"/>
<evidence type="ECO:0000313" key="2">
    <source>
        <dbReference type="Proteomes" id="UP000812287"/>
    </source>
</evidence>
<sequence length="96" mass="10830">MLGSILIYITCVVNCTQPLNLSAWTVASAALRHPSCSKIRSPLLCVLQLSSLVEPRKCNKSVWILLTLYCYFIRLCSGLRRLPASLWRNRYQVSSA</sequence>
<comment type="caution">
    <text evidence="1">The sequence shown here is derived from an EMBL/GenBank/DDBJ whole genome shotgun (WGS) entry which is preliminary data.</text>
</comment>
<dbReference type="GeneID" id="66104236"/>
<keyword evidence="2" id="KW-1185">Reference proteome</keyword>
<proteinExistence type="predicted"/>
<evidence type="ECO:0000313" key="1">
    <source>
        <dbReference type="EMBL" id="KAG7448375.1"/>
    </source>
</evidence>
<protein>
    <submittedName>
        <fullName evidence="1">Uncharacterized protein</fullName>
    </submittedName>
</protein>
<organism evidence="1 2">
    <name type="scientific">Guyanagaster necrorhizus</name>
    <dbReference type="NCBI Taxonomy" id="856835"/>
    <lineage>
        <taxon>Eukaryota</taxon>
        <taxon>Fungi</taxon>
        <taxon>Dikarya</taxon>
        <taxon>Basidiomycota</taxon>
        <taxon>Agaricomycotina</taxon>
        <taxon>Agaricomycetes</taxon>
        <taxon>Agaricomycetidae</taxon>
        <taxon>Agaricales</taxon>
        <taxon>Marasmiineae</taxon>
        <taxon>Physalacriaceae</taxon>
        <taxon>Guyanagaster</taxon>
    </lineage>
</organism>
<dbReference type="AlphaFoldDB" id="A0A9P7VX67"/>
<dbReference type="RefSeq" id="XP_043041875.1">
    <property type="nucleotide sequence ID" value="XM_043181940.1"/>
</dbReference>
<dbReference type="EMBL" id="MU250529">
    <property type="protein sequence ID" value="KAG7448375.1"/>
    <property type="molecule type" value="Genomic_DNA"/>
</dbReference>
<name>A0A9P7VX67_9AGAR</name>
<dbReference type="Proteomes" id="UP000812287">
    <property type="component" value="Unassembled WGS sequence"/>
</dbReference>
<gene>
    <name evidence="1" type="ORF">BT62DRAFT_702005</name>
</gene>
<reference evidence="1" key="1">
    <citation type="submission" date="2020-11" db="EMBL/GenBank/DDBJ databases">
        <title>Adaptations for nitrogen fixation in a non-lichenized fungal sporocarp promotes dispersal by wood-feeding termites.</title>
        <authorList>
            <consortium name="DOE Joint Genome Institute"/>
            <person name="Koch R.A."/>
            <person name="Yoon G."/>
            <person name="Arayal U."/>
            <person name="Lail K."/>
            <person name="Amirebrahimi M."/>
            <person name="Labutti K."/>
            <person name="Lipzen A."/>
            <person name="Riley R."/>
            <person name="Barry K."/>
            <person name="Henrissat B."/>
            <person name="Grigoriev I.V."/>
            <person name="Herr J.R."/>
            <person name="Aime M.C."/>
        </authorList>
    </citation>
    <scope>NUCLEOTIDE SEQUENCE</scope>
    <source>
        <strain evidence="1">MCA 3950</strain>
    </source>
</reference>